<organism evidence="4 5">
    <name type="scientific">Pocillopora damicornis</name>
    <name type="common">Cauliflower coral</name>
    <name type="synonym">Millepora damicornis</name>
    <dbReference type="NCBI Taxonomy" id="46731"/>
    <lineage>
        <taxon>Eukaryota</taxon>
        <taxon>Metazoa</taxon>
        <taxon>Cnidaria</taxon>
        <taxon>Anthozoa</taxon>
        <taxon>Hexacorallia</taxon>
        <taxon>Scleractinia</taxon>
        <taxon>Astrocoeniina</taxon>
        <taxon>Pocilloporidae</taxon>
        <taxon>Pocillopora</taxon>
    </lineage>
</organism>
<protein>
    <recommendedName>
        <fullName evidence="6">Dehydrogenase/reductase SDR family member 7</fullName>
    </recommendedName>
</protein>
<name>A0A3M6U6N3_POCDA</name>
<dbReference type="Gene3D" id="3.40.50.720">
    <property type="entry name" value="NAD(P)-binding Rossmann-like Domain"/>
    <property type="match status" value="1"/>
</dbReference>
<evidence type="ECO:0008006" key="6">
    <source>
        <dbReference type="Google" id="ProtNLM"/>
    </source>
</evidence>
<keyword evidence="3" id="KW-0732">Signal</keyword>
<reference evidence="4 5" key="1">
    <citation type="journal article" date="2018" name="Sci. Rep.">
        <title>Comparative analysis of the Pocillopora damicornis genome highlights role of immune system in coral evolution.</title>
        <authorList>
            <person name="Cunning R."/>
            <person name="Bay R.A."/>
            <person name="Gillette P."/>
            <person name="Baker A.C."/>
            <person name="Traylor-Knowles N."/>
        </authorList>
    </citation>
    <scope>NUCLEOTIDE SEQUENCE [LARGE SCALE GENOMIC DNA]</scope>
    <source>
        <strain evidence="4">RSMAS</strain>
        <tissue evidence="4">Whole animal</tissue>
    </source>
</reference>
<comment type="caution">
    <text evidence="4">The sequence shown here is derived from an EMBL/GenBank/DDBJ whole genome shotgun (WGS) entry which is preliminary data.</text>
</comment>
<proteinExistence type="inferred from homology"/>
<evidence type="ECO:0000313" key="5">
    <source>
        <dbReference type="Proteomes" id="UP000275408"/>
    </source>
</evidence>
<accession>A0A3M6U6N3</accession>
<dbReference type="SUPFAM" id="SSF51735">
    <property type="entry name" value="NAD(P)-binding Rossmann-fold domains"/>
    <property type="match status" value="1"/>
</dbReference>
<dbReference type="InterPro" id="IPR036291">
    <property type="entry name" value="NAD(P)-bd_dom_sf"/>
</dbReference>
<dbReference type="CDD" id="cd05332">
    <property type="entry name" value="11beta-HSD1_like_SDR_c"/>
    <property type="match status" value="1"/>
</dbReference>
<dbReference type="Proteomes" id="UP000275408">
    <property type="component" value="Unassembled WGS sequence"/>
</dbReference>
<evidence type="ECO:0000256" key="2">
    <source>
        <dbReference type="RuleBase" id="RU000363"/>
    </source>
</evidence>
<evidence type="ECO:0000256" key="1">
    <source>
        <dbReference type="ARBA" id="ARBA00023002"/>
    </source>
</evidence>
<dbReference type="Pfam" id="PF00106">
    <property type="entry name" value="adh_short"/>
    <property type="match status" value="1"/>
</dbReference>
<dbReference type="OrthoDB" id="47007at2759"/>
<dbReference type="PANTHER" id="PTHR44269">
    <property type="entry name" value="DEHYDROGENASE/REDUCTASE SDR FAMILY MEMBER 7-RELATED"/>
    <property type="match status" value="1"/>
</dbReference>
<evidence type="ECO:0000256" key="3">
    <source>
        <dbReference type="SAM" id="SignalP"/>
    </source>
</evidence>
<dbReference type="PROSITE" id="PS00061">
    <property type="entry name" value="ADH_SHORT"/>
    <property type="match status" value="1"/>
</dbReference>
<gene>
    <name evidence="4" type="ORF">pdam_00014433</name>
</gene>
<feature type="signal peptide" evidence="3">
    <location>
        <begin position="1"/>
        <end position="25"/>
    </location>
</feature>
<feature type="chain" id="PRO_5017929518" description="Dehydrogenase/reductase SDR family member 7" evidence="3">
    <location>
        <begin position="26"/>
        <end position="324"/>
    </location>
</feature>
<dbReference type="EMBL" id="RCHS01002149">
    <property type="protein sequence ID" value="RMX49343.1"/>
    <property type="molecule type" value="Genomic_DNA"/>
</dbReference>
<dbReference type="GO" id="GO:0016491">
    <property type="term" value="F:oxidoreductase activity"/>
    <property type="evidence" value="ECO:0007669"/>
    <property type="project" value="UniProtKB-KW"/>
</dbReference>
<evidence type="ECO:0000313" key="4">
    <source>
        <dbReference type="EMBL" id="RMX49343.1"/>
    </source>
</evidence>
<dbReference type="InterPro" id="IPR002347">
    <property type="entry name" value="SDR_fam"/>
</dbReference>
<dbReference type="PRINTS" id="PR00081">
    <property type="entry name" value="GDHRDH"/>
</dbReference>
<keyword evidence="5" id="KW-1185">Reference proteome</keyword>
<sequence length="324" mass="36438">MGRKFWIVAILVPILCCFLLKYQDADFILMMYEIIGQDPATALRGKVVWITGASSGIGEYLAYELAKYGCKLVLSARRKTKLERVKENCAAIATGLNSSFEKDQDILVLPLDLLKHDTHGNLTQDVLKHFGKVDILVNNGGRFQKSWIRKTPLEVDKAVFDLNVFGTISLTKAVLPHMIEWKQGQIVVVSSVLGKMGVPHSVVYCATKHALQGYFDGVRIELAQHNIHVQTVLPGPVESQVANKAFTEDINIEYKDSPEFIKIDFPVMPTERCARLMAIGMANNLDEIWISQNPMIIKAAMDRMMTSYEAKLSSERHKRRAQET</sequence>
<dbReference type="InterPro" id="IPR020904">
    <property type="entry name" value="Sc_DH/Rdtase_CS"/>
</dbReference>
<dbReference type="InterPro" id="IPR053011">
    <property type="entry name" value="SDR_family_member_7"/>
</dbReference>
<comment type="similarity">
    <text evidence="2">Belongs to the short-chain dehydrogenases/reductases (SDR) family.</text>
</comment>
<dbReference type="PANTHER" id="PTHR44269:SF1">
    <property type="entry name" value="DEHYDROGENASE_REDUCTASE SDR FAMILY MEMBER 7"/>
    <property type="match status" value="1"/>
</dbReference>
<dbReference type="STRING" id="46731.A0A3M6U6N3"/>
<dbReference type="PRINTS" id="PR00080">
    <property type="entry name" value="SDRFAMILY"/>
</dbReference>
<dbReference type="AlphaFoldDB" id="A0A3M6U6N3"/>
<keyword evidence="1" id="KW-0560">Oxidoreductase</keyword>